<dbReference type="HAMAP" id="MF_01506">
    <property type="entry name" value="Tlp"/>
    <property type="match status" value="1"/>
</dbReference>
<name>A0A0D1YAB1_ANEMI</name>
<sequence>MAKPDNRKDNAQKLKEMVQNTIGNIEAAEETMSNTHLSEAQRQQVREKNERRRASIDSMRNEIKDEAQAQQNRYE</sequence>
<dbReference type="InterPro" id="IPR017524">
    <property type="entry name" value="SASP_thioredoxin-like"/>
</dbReference>
<evidence type="ECO:0000313" key="4">
    <source>
        <dbReference type="Proteomes" id="UP000037269"/>
    </source>
</evidence>
<gene>
    <name evidence="2" type="ORF">AF333_11795</name>
    <name evidence="3" type="ORF">SAMN04487909_12631</name>
</gene>
<reference evidence="2 4" key="1">
    <citation type="submission" date="2015-07" db="EMBL/GenBank/DDBJ databases">
        <title>Fjat-14205 dsm 2895.</title>
        <authorList>
            <person name="Liu B."/>
            <person name="Wang J."/>
            <person name="Zhu Y."/>
            <person name="Liu G."/>
            <person name="Chen Q."/>
            <person name="Chen Z."/>
            <person name="Lan J."/>
            <person name="Che J."/>
            <person name="Ge C."/>
            <person name="Shi H."/>
            <person name="Pan Z."/>
            <person name="Liu X."/>
        </authorList>
    </citation>
    <scope>NUCLEOTIDE SEQUENCE [LARGE SCALE GENOMIC DNA]</scope>
    <source>
        <strain evidence="2 4">DSM 2895</strain>
    </source>
</reference>
<dbReference type="Proteomes" id="UP000182836">
    <property type="component" value="Unassembled WGS sequence"/>
</dbReference>
<dbReference type="PATRIC" id="fig|47500.12.peg.4774"/>
<dbReference type="OrthoDB" id="1799076at2"/>
<evidence type="ECO:0000313" key="5">
    <source>
        <dbReference type="Proteomes" id="UP000182836"/>
    </source>
</evidence>
<evidence type="ECO:0000313" key="2">
    <source>
        <dbReference type="EMBL" id="KON96071.1"/>
    </source>
</evidence>
<proteinExistence type="inferred from homology"/>
<feature type="compositionally biased region" description="Polar residues" evidence="1">
    <location>
        <begin position="31"/>
        <end position="43"/>
    </location>
</feature>
<reference evidence="3 5" key="2">
    <citation type="submission" date="2016-10" db="EMBL/GenBank/DDBJ databases">
        <authorList>
            <person name="de Groot N.N."/>
        </authorList>
    </citation>
    <scope>NUCLEOTIDE SEQUENCE [LARGE SCALE GENOMIC DNA]</scope>
    <source>
        <strain evidence="3 5">DSM 2895</strain>
    </source>
</reference>
<dbReference type="EMBL" id="FNED01000026">
    <property type="protein sequence ID" value="SDJ71338.1"/>
    <property type="molecule type" value="Genomic_DNA"/>
</dbReference>
<dbReference type="STRING" id="47500.AF333_11795"/>
<evidence type="ECO:0000313" key="3">
    <source>
        <dbReference type="EMBL" id="SDJ71338.1"/>
    </source>
</evidence>
<dbReference type="NCBIfam" id="TIGR03090">
    <property type="entry name" value="SASP_tlp"/>
    <property type="match status" value="1"/>
</dbReference>
<dbReference type="Proteomes" id="UP000037269">
    <property type="component" value="Unassembled WGS sequence"/>
</dbReference>
<feature type="region of interest" description="Disordered" evidence="1">
    <location>
        <begin position="30"/>
        <end position="75"/>
    </location>
</feature>
<dbReference type="EMBL" id="LGUG01000004">
    <property type="protein sequence ID" value="KON96071.1"/>
    <property type="molecule type" value="Genomic_DNA"/>
</dbReference>
<evidence type="ECO:0000256" key="1">
    <source>
        <dbReference type="SAM" id="MobiDB-lite"/>
    </source>
</evidence>
<dbReference type="RefSeq" id="WP_043066932.1">
    <property type="nucleotide sequence ID" value="NZ_BJOA01000085.1"/>
</dbReference>
<dbReference type="GeneID" id="42305866"/>
<dbReference type="AlphaFoldDB" id="A0A0D1YAB1"/>
<protein>
    <submittedName>
        <fullName evidence="3">Small acid-soluble spore protein (Thioredoxin-like protein)</fullName>
    </submittedName>
</protein>
<organism evidence="2 4">
    <name type="scientific">Aneurinibacillus migulanus</name>
    <name type="common">Bacillus migulanus</name>
    <dbReference type="NCBI Taxonomy" id="47500"/>
    <lineage>
        <taxon>Bacteria</taxon>
        <taxon>Bacillati</taxon>
        <taxon>Bacillota</taxon>
        <taxon>Bacilli</taxon>
        <taxon>Bacillales</taxon>
        <taxon>Paenibacillaceae</taxon>
        <taxon>Aneurinibacillus group</taxon>
        <taxon>Aneurinibacillus</taxon>
    </lineage>
</organism>
<feature type="compositionally biased region" description="Basic and acidic residues" evidence="1">
    <location>
        <begin position="44"/>
        <end position="67"/>
    </location>
</feature>
<accession>A0A0D1YAB1</accession>
<keyword evidence="4" id="KW-1185">Reference proteome</keyword>
<dbReference type="Pfam" id="PF19824">
    <property type="entry name" value="Tlp"/>
    <property type="match status" value="1"/>
</dbReference>